<reference evidence="1 2" key="1">
    <citation type="journal article" date="2018" name="PLoS Genet.">
        <title>Population sequencing reveals clonal diversity and ancestral inbreeding in the grapevine cultivar Chardonnay.</title>
        <authorList>
            <person name="Roach M.J."/>
            <person name="Johnson D.L."/>
            <person name="Bohlmann J."/>
            <person name="van Vuuren H.J."/>
            <person name="Jones S.J."/>
            <person name="Pretorius I.S."/>
            <person name="Schmidt S.A."/>
            <person name="Borneman A.R."/>
        </authorList>
    </citation>
    <scope>NUCLEOTIDE SEQUENCE [LARGE SCALE GENOMIC DNA]</scope>
    <source>
        <strain evidence="2">cv. Chardonnay</strain>
        <tissue evidence="1">Leaf</tissue>
    </source>
</reference>
<comment type="caution">
    <text evidence="1">The sequence shown here is derived from an EMBL/GenBank/DDBJ whole genome shotgun (WGS) entry which is preliminary data.</text>
</comment>
<protein>
    <submittedName>
        <fullName evidence="1">Uncharacterized protein</fullName>
    </submittedName>
</protein>
<evidence type="ECO:0000313" key="1">
    <source>
        <dbReference type="EMBL" id="RVW98108.1"/>
    </source>
</evidence>
<dbReference type="AlphaFoldDB" id="A0A438IN12"/>
<evidence type="ECO:0000313" key="2">
    <source>
        <dbReference type="Proteomes" id="UP000288805"/>
    </source>
</evidence>
<sequence>MKSGGSVWFGVDSKSFEISLESPKGKLSGVITVRGRSFSLGSDLVRGSFRAAGEGGGLLSKGGFEGFQQLLVGGREKLQASVT</sequence>
<organism evidence="1 2">
    <name type="scientific">Vitis vinifera</name>
    <name type="common">Grape</name>
    <dbReference type="NCBI Taxonomy" id="29760"/>
    <lineage>
        <taxon>Eukaryota</taxon>
        <taxon>Viridiplantae</taxon>
        <taxon>Streptophyta</taxon>
        <taxon>Embryophyta</taxon>
        <taxon>Tracheophyta</taxon>
        <taxon>Spermatophyta</taxon>
        <taxon>Magnoliopsida</taxon>
        <taxon>eudicotyledons</taxon>
        <taxon>Gunneridae</taxon>
        <taxon>Pentapetalae</taxon>
        <taxon>rosids</taxon>
        <taxon>Vitales</taxon>
        <taxon>Vitaceae</taxon>
        <taxon>Viteae</taxon>
        <taxon>Vitis</taxon>
    </lineage>
</organism>
<accession>A0A438IN12</accession>
<name>A0A438IN12_VITVI</name>
<dbReference type="Proteomes" id="UP000288805">
    <property type="component" value="Unassembled WGS sequence"/>
</dbReference>
<dbReference type="EMBL" id="QGNW01000096">
    <property type="protein sequence ID" value="RVW98108.1"/>
    <property type="molecule type" value="Genomic_DNA"/>
</dbReference>
<proteinExistence type="predicted"/>
<gene>
    <name evidence="1" type="ORF">CK203_029121</name>
</gene>